<feature type="region of interest" description="Disordered" evidence="3">
    <location>
        <begin position="1"/>
        <end position="55"/>
    </location>
</feature>
<dbReference type="GO" id="GO:0003729">
    <property type="term" value="F:mRNA binding"/>
    <property type="evidence" value="ECO:0007669"/>
    <property type="project" value="InterPro"/>
</dbReference>
<feature type="compositionally biased region" description="Acidic residues" evidence="3">
    <location>
        <begin position="454"/>
        <end position="463"/>
    </location>
</feature>
<feature type="compositionally biased region" description="Basic residues" evidence="3">
    <location>
        <begin position="270"/>
        <end position="280"/>
    </location>
</feature>
<accession>A0AAE1NPQ7</accession>
<comment type="caution">
    <text evidence="4">The sequence shown here is derived from an EMBL/GenBank/DDBJ whole genome shotgun (WGS) entry which is preliminary data.</text>
</comment>
<keyword evidence="5" id="KW-1185">Reference proteome</keyword>
<feature type="compositionally biased region" description="Basic residues" evidence="3">
    <location>
        <begin position="194"/>
        <end position="211"/>
    </location>
</feature>
<feature type="compositionally biased region" description="Basic residues" evidence="3">
    <location>
        <begin position="437"/>
        <end position="450"/>
    </location>
</feature>
<sequence>MAGLEAGKPFTNLKIEVPNDMEAAEEGEVEDEEAKTRVEQEEEMEEGEASDDEVEVNVIINPPVPPPSSKLMERVKRFGAQDKDAPTPEAVNKLYRSLGITSNDFARGHFVADALHVRGMGQLASRDVLNYFLQYHPANVEWVDKHSCNVVWEDTEGPLRALLGLSCPITPRRKPVPNSTNGKKTHEEGEGKVGHKVKVKKEKKDRPKPKKTSSSSSSSSDSSSSDSSSSDSEGSSSSSSNSSSGSSSSSSSSSDSGSDSNNDTEAVKEKKPKKKKKKSKIKVEKMEEDGGQTATVEDKDEVSVKEEDVGMSVPSGRWRLGVPCQRTRAVLIRYCSRSDKKAGKVDRKVERISDRHHSRSYGVKGILSESAKRRMREANRMGAPIGVGDLDNVGGPCDYRGEDENSKNPWGALAQNWGRKESQEDDRLNYQELLQQHRQRGTMGGKRKRHENVSEEEIYEDDYQYQRDKRRRRRRSCDDHNNSQDSDDSDVVPWKSKIKIPRMKMYADAEQKKTKRRKSGDLWTRLSDGDGGGDRKRGGIQDRLSHPKGNHGSIKSRLDLRAKLSRKKRNRNNVNLDNDRYQVLVASDED</sequence>
<evidence type="ECO:0000313" key="5">
    <source>
        <dbReference type="Proteomes" id="UP001292094"/>
    </source>
</evidence>
<dbReference type="PANTHER" id="PTHR16291:SF0">
    <property type="entry name" value="NUCLEAR CAP-BINDING PROTEIN SUBUNIT 3"/>
    <property type="match status" value="1"/>
</dbReference>
<dbReference type="InterPro" id="IPR019416">
    <property type="entry name" value="NCBP3"/>
</dbReference>
<dbReference type="Proteomes" id="UP001292094">
    <property type="component" value="Unassembled WGS sequence"/>
</dbReference>
<feature type="compositionally biased region" description="Acidic residues" evidence="3">
    <location>
        <begin position="22"/>
        <end position="33"/>
    </location>
</feature>
<reference evidence="4" key="1">
    <citation type="submission" date="2023-11" db="EMBL/GenBank/DDBJ databases">
        <title>Genome assemblies of two species of porcelain crab, Petrolisthes cinctipes and Petrolisthes manimaculis (Anomura: Porcellanidae).</title>
        <authorList>
            <person name="Angst P."/>
        </authorList>
    </citation>
    <scope>NUCLEOTIDE SEQUENCE</scope>
    <source>
        <strain evidence="4">PB745_02</strain>
        <tissue evidence="4">Gill</tissue>
    </source>
</reference>
<feature type="compositionally biased region" description="Low complexity" evidence="3">
    <location>
        <begin position="212"/>
        <end position="263"/>
    </location>
</feature>
<evidence type="ECO:0000256" key="3">
    <source>
        <dbReference type="SAM" id="MobiDB-lite"/>
    </source>
</evidence>
<dbReference type="PANTHER" id="PTHR16291">
    <property type="entry name" value="NUCLEAR CAP-BINDING PROTEIN SUBUNIT 3"/>
    <property type="match status" value="1"/>
</dbReference>
<feature type="compositionally biased region" description="Acidic residues" evidence="3">
    <location>
        <begin position="40"/>
        <end position="55"/>
    </location>
</feature>
<dbReference type="AlphaFoldDB" id="A0AAE1NPQ7"/>
<dbReference type="Pfam" id="PF10309">
    <property type="entry name" value="NCBP3"/>
    <property type="match status" value="1"/>
</dbReference>
<feature type="region of interest" description="Disordered" evidence="3">
    <location>
        <begin position="437"/>
        <end position="576"/>
    </location>
</feature>
<dbReference type="GO" id="GO:0000340">
    <property type="term" value="F:RNA 7-methylguanosine cap binding"/>
    <property type="evidence" value="ECO:0007669"/>
    <property type="project" value="InterPro"/>
</dbReference>
<feature type="region of interest" description="Disordered" evidence="3">
    <location>
        <begin position="168"/>
        <end position="314"/>
    </location>
</feature>
<dbReference type="EMBL" id="JAWZYT010004657">
    <property type="protein sequence ID" value="KAK4293039.1"/>
    <property type="molecule type" value="Genomic_DNA"/>
</dbReference>
<evidence type="ECO:0000313" key="4">
    <source>
        <dbReference type="EMBL" id="KAK4293039.1"/>
    </source>
</evidence>
<organism evidence="4 5">
    <name type="scientific">Petrolisthes manimaculis</name>
    <dbReference type="NCBI Taxonomy" id="1843537"/>
    <lineage>
        <taxon>Eukaryota</taxon>
        <taxon>Metazoa</taxon>
        <taxon>Ecdysozoa</taxon>
        <taxon>Arthropoda</taxon>
        <taxon>Crustacea</taxon>
        <taxon>Multicrustacea</taxon>
        <taxon>Malacostraca</taxon>
        <taxon>Eumalacostraca</taxon>
        <taxon>Eucarida</taxon>
        <taxon>Decapoda</taxon>
        <taxon>Pleocyemata</taxon>
        <taxon>Anomura</taxon>
        <taxon>Galatheoidea</taxon>
        <taxon>Porcellanidae</taxon>
        <taxon>Petrolisthes</taxon>
    </lineage>
</organism>
<evidence type="ECO:0000256" key="1">
    <source>
        <dbReference type="ARBA" id="ARBA00006069"/>
    </source>
</evidence>
<dbReference type="GO" id="GO:0005634">
    <property type="term" value="C:nucleus"/>
    <property type="evidence" value="ECO:0007669"/>
    <property type="project" value="TreeGrafter"/>
</dbReference>
<gene>
    <name evidence="4" type="ORF">Pmani_034242</name>
</gene>
<evidence type="ECO:0000256" key="2">
    <source>
        <dbReference type="ARBA" id="ARBA00019876"/>
    </source>
</evidence>
<feature type="compositionally biased region" description="Basic and acidic residues" evidence="3">
    <location>
        <begin position="184"/>
        <end position="193"/>
    </location>
</feature>
<protein>
    <recommendedName>
        <fullName evidence="2">Nuclear cap-binding protein subunit 3</fullName>
    </recommendedName>
</protein>
<comment type="similarity">
    <text evidence="1">Belongs to the NCBP3 family.</text>
</comment>
<feature type="compositionally biased region" description="Basic and acidic residues" evidence="3">
    <location>
        <begin position="532"/>
        <end position="545"/>
    </location>
</feature>
<name>A0AAE1NPQ7_9EUCA</name>
<proteinExistence type="inferred from homology"/>